<dbReference type="InterPro" id="IPR032816">
    <property type="entry name" value="VTT_dom"/>
</dbReference>
<dbReference type="AlphaFoldDB" id="A0A4Z1C8H6"/>
<proteinExistence type="predicted"/>
<feature type="region of interest" description="Disordered" evidence="1">
    <location>
        <begin position="1"/>
        <end position="48"/>
    </location>
</feature>
<evidence type="ECO:0000256" key="2">
    <source>
        <dbReference type="SAM" id="Phobius"/>
    </source>
</evidence>
<comment type="caution">
    <text evidence="4">The sequence shown here is derived from an EMBL/GenBank/DDBJ whole genome shotgun (WGS) entry which is preliminary data.</text>
</comment>
<evidence type="ECO:0000259" key="3">
    <source>
        <dbReference type="Pfam" id="PF09335"/>
    </source>
</evidence>
<feature type="transmembrane region" description="Helical" evidence="2">
    <location>
        <begin position="163"/>
        <end position="187"/>
    </location>
</feature>
<keyword evidence="2" id="KW-0472">Membrane</keyword>
<feature type="compositionally biased region" description="Basic residues" evidence="1">
    <location>
        <begin position="13"/>
        <end position="29"/>
    </location>
</feature>
<evidence type="ECO:0000313" key="4">
    <source>
        <dbReference type="EMBL" id="TGN66092.1"/>
    </source>
</evidence>
<organism evidence="4 5">
    <name type="scientific">Nocardioides eburneiflavus</name>
    <dbReference type="NCBI Taxonomy" id="2518372"/>
    <lineage>
        <taxon>Bacteria</taxon>
        <taxon>Bacillati</taxon>
        <taxon>Actinomycetota</taxon>
        <taxon>Actinomycetes</taxon>
        <taxon>Propionibacteriales</taxon>
        <taxon>Nocardioidaceae</taxon>
        <taxon>Nocardioides</taxon>
    </lineage>
</organism>
<gene>
    <name evidence="4" type="ORF">EXE59_20645</name>
</gene>
<dbReference type="OrthoDB" id="3426404at2"/>
<feature type="transmembrane region" description="Helical" evidence="2">
    <location>
        <begin position="193"/>
        <end position="213"/>
    </location>
</feature>
<reference evidence="4 5" key="1">
    <citation type="submission" date="2019-04" db="EMBL/GenBank/DDBJ databases">
        <title>Three New Species of Nocardioides, Nocardioides euryhalodurans sp. nov., Nocardioides seonyuensis sp. nov. and Nocardioides eburneoflavus sp. nov. Isolated from Soil.</title>
        <authorList>
            <person name="Roh S.G."/>
            <person name="Lee C."/>
            <person name="Kim M.-K."/>
            <person name="Kim S.B."/>
        </authorList>
    </citation>
    <scope>NUCLEOTIDE SEQUENCE [LARGE SCALE GENOMIC DNA]</scope>
    <source>
        <strain evidence="4 5">MMS17-SY213</strain>
    </source>
</reference>
<dbReference type="Pfam" id="PF09335">
    <property type="entry name" value="VTT_dom"/>
    <property type="match status" value="1"/>
</dbReference>
<protein>
    <recommendedName>
        <fullName evidence="3">VTT domain-containing protein</fullName>
    </recommendedName>
</protein>
<keyword evidence="2" id="KW-0812">Transmembrane</keyword>
<sequence>MGPGDQRPDGRAPRHLGRARRRPLRRRGRERSALRHAVPSREVRRRGGRPAAQLGLLVDLTQPGRPGWEDGRVPDWPVLPLYAFLVVVAFCRAGATYAVGRVARGAAGRRWRLDAAWLRRGEDVVRRFGAPAVTLCFMTVGVQTAVNLAAGTLRMPLRHYLPALLLGALLWAGVYLTVGIAVVETFWGSRRPWLLLAVLGAAGLTAVAVRHLLRRRVTG</sequence>
<dbReference type="Proteomes" id="UP000297496">
    <property type="component" value="Unassembled WGS sequence"/>
</dbReference>
<evidence type="ECO:0000313" key="5">
    <source>
        <dbReference type="Proteomes" id="UP000297496"/>
    </source>
</evidence>
<name>A0A4Z1C8H6_9ACTN</name>
<keyword evidence="5" id="KW-1185">Reference proteome</keyword>
<feature type="compositionally biased region" description="Basic and acidic residues" evidence="1">
    <location>
        <begin position="1"/>
        <end position="12"/>
    </location>
</feature>
<feature type="domain" description="VTT" evidence="3">
    <location>
        <begin position="85"/>
        <end position="179"/>
    </location>
</feature>
<dbReference type="EMBL" id="SRRO01000001">
    <property type="protein sequence ID" value="TGN66092.1"/>
    <property type="molecule type" value="Genomic_DNA"/>
</dbReference>
<accession>A0A4Z1C8H6</accession>
<keyword evidence="2" id="KW-1133">Transmembrane helix</keyword>
<feature type="transmembrane region" description="Helical" evidence="2">
    <location>
        <begin position="81"/>
        <end position="100"/>
    </location>
</feature>
<evidence type="ECO:0000256" key="1">
    <source>
        <dbReference type="SAM" id="MobiDB-lite"/>
    </source>
</evidence>